<evidence type="ECO:0000256" key="3">
    <source>
        <dbReference type="ARBA" id="ARBA00012755"/>
    </source>
</evidence>
<evidence type="ECO:0000256" key="5">
    <source>
        <dbReference type="ARBA" id="ARBA00023295"/>
    </source>
</evidence>
<dbReference type="Proteomes" id="UP001172102">
    <property type="component" value="Unassembled WGS sequence"/>
</dbReference>
<keyword evidence="4" id="KW-0378">Hydrolase</keyword>
<organism evidence="7 8">
    <name type="scientific">Lasiosphaeris hirsuta</name>
    <dbReference type="NCBI Taxonomy" id="260670"/>
    <lineage>
        <taxon>Eukaryota</taxon>
        <taxon>Fungi</taxon>
        <taxon>Dikarya</taxon>
        <taxon>Ascomycota</taxon>
        <taxon>Pezizomycotina</taxon>
        <taxon>Sordariomycetes</taxon>
        <taxon>Sordariomycetidae</taxon>
        <taxon>Sordariales</taxon>
        <taxon>Lasiosphaeriaceae</taxon>
        <taxon>Lasiosphaeris</taxon>
    </lineage>
</organism>
<dbReference type="InterPro" id="IPR002241">
    <property type="entry name" value="Glyco_hydro_27"/>
</dbReference>
<evidence type="ECO:0000313" key="7">
    <source>
        <dbReference type="EMBL" id="KAK0702281.1"/>
    </source>
</evidence>
<dbReference type="AlphaFoldDB" id="A0AA39ZRI7"/>
<comment type="similarity">
    <text evidence="2">Belongs to the glycosyl hydrolase 27 family.</text>
</comment>
<dbReference type="GO" id="GO:0004557">
    <property type="term" value="F:alpha-galactosidase activity"/>
    <property type="evidence" value="ECO:0007669"/>
    <property type="project" value="UniProtKB-EC"/>
</dbReference>
<evidence type="ECO:0000256" key="4">
    <source>
        <dbReference type="ARBA" id="ARBA00022801"/>
    </source>
</evidence>
<evidence type="ECO:0000313" key="8">
    <source>
        <dbReference type="Proteomes" id="UP001172102"/>
    </source>
</evidence>
<accession>A0AA39ZRI7</accession>
<sequence length="139" mass="15053">MGVGPPAGLVMASFIDTGTGIYGRNDLDMLEVGNTNQGTPPGNLTYDEAKSHFIAWALLKSPLLVGCDVMPASQETIKLITAIKFVAQEYCQSLRWLRQITRNSSFLHVIGVIDRTVPLSASFRGADVLTVLKIELASM</sequence>
<dbReference type="SUPFAM" id="SSF51445">
    <property type="entry name" value="(Trans)glycosidases"/>
    <property type="match status" value="1"/>
</dbReference>
<dbReference type="InterPro" id="IPR017853">
    <property type="entry name" value="GH"/>
</dbReference>
<dbReference type="EC" id="3.2.1.22" evidence="3"/>
<gene>
    <name evidence="7" type="ORF">B0H67DRAFT_558583</name>
</gene>
<reference evidence="7" key="1">
    <citation type="submission" date="2023-06" db="EMBL/GenBank/DDBJ databases">
        <title>Genome-scale phylogeny and comparative genomics of the fungal order Sordariales.</title>
        <authorList>
            <consortium name="Lawrence Berkeley National Laboratory"/>
            <person name="Hensen N."/>
            <person name="Bonometti L."/>
            <person name="Westerberg I."/>
            <person name="Brannstrom I.O."/>
            <person name="Guillou S."/>
            <person name="Cros-Aarteil S."/>
            <person name="Calhoun S."/>
            <person name="Haridas S."/>
            <person name="Kuo A."/>
            <person name="Mondo S."/>
            <person name="Pangilinan J."/>
            <person name="Riley R."/>
            <person name="Labutti K."/>
            <person name="Andreopoulos B."/>
            <person name="Lipzen A."/>
            <person name="Chen C."/>
            <person name="Yanf M."/>
            <person name="Daum C."/>
            <person name="Ng V."/>
            <person name="Clum A."/>
            <person name="Steindorff A."/>
            <person name="Ohm R."/>
            <person name="Martin F."/>
            <person name="Silar P."/>
            <person name="Natvig D."/>
            <person name="Lalanne C."/>
            <person name="Gautier V."/>
            <person name="Ament-Velasquez S.L."/>
            <person name="Kruys A."/>
            <person name="Hutchinson M.I."/>
            <person name="Powell A.J."/>
            <person name="Barry K."/>
            <person name="Miller A.N."/>
            <person name="Grigoriev I.V."/>
            <person name="Debuchy R."/>
            <person name="Gladieux P."/>
            <person name="Thoren M.H."/>
            <person name="Johannesson H."/>
        </authorList>
    </citation>
    <scope>NUCLEOTIDE SEQUENCE</scope>
    <source>
        <strain evidence="7">SMH4607-1</strain>
    </source>
</reference>
<protein>
    <recommendedName>
        <fullName evidence="3">alpha-galactosidase</fullName>
        <ecNumber evidence="3">3.2.1.22</ecNumber>
    </recommendedName>
    <alternativeName>
        <fullName evidence="6">Melibiase D</fullName>
    </alternativeName>
</protein>
<evidence type="ECO:0000256" key="1">
    <source>
        <dbReference type="ARBA" id="ARBA00001255"/>
    </source>
</evidence>
<dbReference type="PANTHER" id="PTHR11452:SF75">
    <property type="entry name" value="ALPHA-GALACTOSIDASE MEL1"/>
    <property type="match status" value="1"/>
</dbReference>
<dbReference type="GO" id="GO:0005975">
    <property type="term" value="P:carbohydrate metabolic process"/>
    <property type="evidence" value="ECO:0007669"/>
    <property type="project" value="InterPro"/>
</dbReference>
<keyword evidence="8" id="KW-1185">Reference proteome</keyword>
<keyword evidence="5" id="KW-0326">Glycosidase</keyword>
<evidence type="ECO:0000256" key="6">
    <source>
        <dbReference type="ARBA" id="ARBA00041452"/>
    </source>
</evidence>
<dbReference type="PANTHER" id="PTHR11452">
    <property type="entry name" value="ALPHA-GALACTOSIDASE/ALPHA-N-ACETYLGALACTOSAMINIDASE"/>
    <property type="match status" value="1"/>
</dbReference>
<dbReference type="InterPro" id="IPR013785">
    <property type="entry name" value="Aldolase_TIM"/>
</dbReference>
<comment type="caution">
    <text evidence="7">The sequence shown here is derived from an EMBL/GenBank/DDBJ whole genome shotgun (WGS) entry which is preliminary data.</text>
</comment>
<evidence type="ECO:0000256" key="2">
    <source>
        <dbReference type="ARBA" id="ARBA00009743"/>
    </source>
</evidence>
<proteinExistence type="inferred from homology"/>
<comment type="catalytic activity">
    <reaction evidence="1">
        <text>Hydrolysis of terminal, non-reducing alpha-D-galactose residues in alpha-D-galactosides, including galactose oligosaccharides, galactomannans and galactolipids.</text>
        <dbReference type="EC" id="3.2.1.22"/>
    </reaction>
</comment>
<dbReference type="Gene3D" id="3.20.20.70">
    <property type="entry name" value="Aldolase class I"/>
    <property type="match status" value="1"/>
</dbReference>
<dbReference type="EMBL" id="JAUKUA010000009">
    <property type="protein sequence ID" value="KAK0702281.1"/>
    <property type="molecule type" value="Genomic_DNA"/>
</dbReference>
<name>A0AA39ZRI7_9PEZI</name>